<dbReference type="SMART" id="SM00248">
    <property type="entry name" value="ANK"/>
    <property type="match status" value="13"/>
</dbReference>
<name>A0ABQ9SEJ3_9PEZI</name>
<dbReference type="Pfam" id="PF12796">
    <property type="entry name" value="Ank_2"/>
    <property type="match status" value="4"/>
</dbReference>
<feature type="repeat" description="ANK" evidence="3">
    <location>
        <begin position="920"/>
        <end position="952"/>
    </location>
</feature>
<feature type="repeat" description="ANK" evidence="3">
    <location>
        <begin position="1196"/>
        <end position="1220"/>
    </location>
</feature>
<dbReference type="SUPFAM" id="SSF48403">
    <property type="entry name" value="Ankyrin repeat"/>
    <property type="match status" value="3"/>
</dbReference>
<dbReference type="InterPro" id="IPR051165">
    <property type="entry name" value="Multifunctional_ANK_Repeat"/>
</dbReference>
<feature type="repeat" description="ANK" evidence="3">
    <location>
        <begin position="1029"/>
        <end position="1061"/>
    </location>
</feature>
<keyword evidence="1" id="KW-0677">Repeat</keyword>
<dbReference type="GeneID" id="85378302"/>
<evidence type="ECO:0000259" key="4">
    <source>
        <dbReference type="Pfam" id="PF24883"/>
    </source>
</evidence>
<accession>A0ABQ9SEJ3</accession>
<dbReference type="InterPro" id="IPR036770">
    <property type="entry name" value="Ankyrin_rpt-contain_sf"/>
</dbReference>
<dbReference type="Pfam" id="PF24883">
    <property type="entry name" value="NPHP3_N"/>
    <property type="match status" value="1"/>
</dbReference>
<keyword evidence="6" id="KW-1185">Reference proteome</keyword>
<evidence type="ECO:0000256" key="3">
    <source>
        <dbReference type="PROSITE-ProRule" id="PRU00023"/>
    </source>
</evidence>
<feature type="repeat" description="ANK" evidence="3">
    <location>
        <begin position="1428"/>
        <end position="1452"/>
    </location>
</feature>
<dbReference type="InterPro" id="IPR027417">
    <property type="entry name" value="P-loop_NTPase"/>
</dbReference>
<protein>
    <recommendedName>
        <fullName evidence="4">Nephrocystin 3-like N-terminal domain-containing protein</fullName>
    </recommendedName>
</protein>
<keyword evidence="2 3" id="KW-0040">ANK repeat</keyword>
<feature type="domain" description="Nephrocystin 3-like N-terminal" evidence="4">
    <location>
        <begin position="389"/>
        <end position="565"/>
    </location>
</feature>
<dbReference type="EMBL" id="MOPA01000008">
    <property type="protein sequence ID" value="KAK1533432.1"/>
    <property type="molecule type" value="Genomic_DNA"/>
</dbReference>
<dbReference type="Pfam" id="PF00023">
    <property type="entry name" value="Ank"/>
    <property type="match status" value="1"/>
</dbReference>
<dbReference type="PANTHER" id="PTHR24123:SF33">
    <property type="entry name" value="PROTEIN HOS4"/>
    <property type="match status" value="1"/>
</dbReference>
<evidence type="ECO:0000256" key="1">
    <source>
        <dbReference type="ARBA" id="ARBA00022737"/>
    </source>
</evidence>
<comment type="caution">
    <text evidence="5">The sequence shown here is derived from an EMBL/GenBank/DDBJ whole genome shotgun (WGS) entry which is preliminary data.</text>
</comment>
<evidence type="ECO:0000313" key="6">
    <source>
        <dbReference type="Proteomes" id="UP001241169"/>
    </source>
</evidence>
<feature type="repeat" description="ANK" evidence="3">
    <location>
        <begin position="1462"/>
        <end position="1486"/>
    </location>
</feature>
<dbReference type="PANTHER" id="PTHR24123">
    <property type="entry name" value="ANKYRIN REPEAT-CONTAINING"/>
    <property type="match status" value="1"/>
</dbReference>
<evidence type="ECO:0000313" key="5">
    <source>
        <dbReference type="EMBL" id="KAK1533432.1"/>
    </source>
</evidence>
<dbReference type="RefSeq" id="XP_060346585.1">
    <property type="nucleotide sequence ID" value="XM_060494403.1"/>
</dbReference>
<feature type="repeat" description="ANK" evidence="3">
    <location>
        <begin position="1162"/>
        <end position="1186"/>
    </location>
</feature>
<dbReference type="Gene3D" id="3.40.50.300">
    <property type="entry name" value="P-loop containing nucleotide triphosphate hydrolases"/>
    <property type="match status" value="1"/>
</dbReference>
<dbReference type="InterPro" id="IPR002110">
    <property type="entry name" value="Ankyrin_rpt"/>
</dbReference>
<feature type="repeat" description="ANK" evidence="3">
    <location>
        <begin position="1360"/>
        <end position="1384"/>
    </location>
</feature>
<evidence type="ECO:0000256" key="2">
    <source>
        <dbReference type="ARBA" id="ARBA00023043"/>
    </source>
</evidence>
<organism evidence="5 6">
    <name type="scientific">Colletotrichum paranaense</name>
    <dbReference type="NCBI Taxonomy" id="1914294"/>
    <lineage>
        <taxon>Eukaryota</taxon>
        <taxon>Fungi</taxon>
        <taxon>Dikarya</taxon>
        <taxon>Ascomycota</taxon>
        <taxon>Pezizomycotina</taxon>
        <taxon>Sordariomycetes</taxon>
        <taxon>Hypocreomycetidae</taxon>
        <taxon>Glomerellales</taxon>
        <taxon>Glomerellaceae</taxon>
        <taxon>Colletotrichum</taxon>
        <taxon>Colletotrichum acutatum species complex</taxon>
    </lineage>
</organism>
<dbReference type="Proteomes" id="UP001241169">
    <property type="component" value="Unassembled WGS sequence"/>
</dbReference>
<reference evidence="5 6" key="1">
    <citation type="submission" date="2016-10" db="EMBL/GenBank/DDBJ databases">
        <title>The genome sequence of Colletotrichum fioriniae PJ7.</title>
        <authorList>
            <person name="Baroncelli R."/>
        </authorList>
    </citation>
    <scope>NUCLEOTIDE SEQUENCE [LARGE SCALE GENOMIC DNA]</scope>
    <source>
        <strain evidence="5 6">IMI 384185</strain>
    </source>
</reference>
<dbReference type="Gene3D" id="1.25.40.20">
    <property type="entry name" value="Ankyrin repeat-containing domain"/>
    <property type="match status" value="4"/>
</dbReference>
<dbReference type="InterPro" id="IPR056884">
    <property type="entry name" value="NPHP3-like_N"/>
</dbReference>
<dbReference type="PROSITE" id="PS50088">
    <property type="entry name" value="ANK_REPEAT"/>
    <property type="match status" value="7"/>
</dbReference>
<gene>
    <name evidence="5" type="ORF">CPAR01_10140</name>
</gene>
<proteinExistence type="predicted"/>
<dbReference type="PROSITE" id="PS50297">
    <property type="entry name" value="ANK_REP_REGION"/>
    <property type="match status" value="5"/>
</dbReference>
<dbReference type="SUPFAM" id="SSF52540">
    <property type="entry name" value="P-loop containing nucleoside triphosphate hydrolases"/>
    <property type="match status" value="1"/>
</dbReference>
<sequence>MPTDYNQNFRIRGLPREYETRADVRVLIKEVLSLEPNASVIVHSLAICPVKGDSRVATLRFNPLPDCFSDRSRNEWVVSLTNEDDSDFKAPLIFDTHFSGFTPLQRTVDESCNVDVIAMSGLGGHAFGSFKERGGPFMWLRDALPSDFPNARILIYGYDTQLVQSRSFQNLSDLGRALQIDLRGIRTIVRMKEEIHEAHASILDSISGFMFFGVPHQGLAIESLVPLVKNQPNRSLLESLNKNSALLQRLEKEFNNVISAKRPSIVSFYETEKSPTAIEVNGKWELSGPSEVLVDVSSATCYSNQRHPIDRNHSEMVKYSHGHDVFYRRVTTVTRELLGTTTQSRIGARSPETGVDSFIILSDDNKDCLRSLSFREQEYRYSDVYSPKDTCGWLLEDPQYQAWMNSARGLFWIKGNPGTGKSVLMKFAVTTMDRRGSGELVVSFFIHGRGNPLQKTPLGVFRALLNSMLKFFPQHLSQLTERFKDRQARFGAYEENRWSWAERELQDFMYEILTKGTKKQPVVIFVDALDESGEDDARSLLAYFKTLMNDIEREKAPVKICFSSRHYPILGYETMPAIHVEEKNDEDIRLVVRERLKEIQPIAKRQQLENEILMKAHGGFQWTVLIVALILHGSVIGTRVENLHKRLTAIPEALDGLYAEILGGVDAVEHHQMTKLFQWILFAARPLSSHELREALAIDYNDMDCTNISQVRRHDNWTDTATQFERIVTHVSKGLVEFRTREIWEQHDPDGEDWDREAQFIHQSVADYVLGKFFKPNPHNSSSQCPIGASHFEISRSCLSYLTLREVLEGAQLSLGKLSARFPLVPYTAQFLFHHIQEVERAGISQDDLLTCIYWYRQSETLHKIASLWRVMDPDNVHAPRGWPFVGATPLHVLVGFGSKSYLDSLLIKDHAELEGRDADGNTPLLLALRECREDMALLLLDRSIDWQLQEEAVNLKISQDDSQGQTRNYLSHGVELDGAIFYMVKDMSENGDLDGLEILSKLLKAGGNTSRSKGFDLIEDGDEDEYGHDNEAISLASRRGYTAVVSLLLSHGASADRRDFFGEFPLLIAARNGHTETVEVLRHHAPQMVGMIGAYKQTAFDVAVGMGHFGLAMRFLRQGNQDSESDASFWTAVKANKPRLAKAILHVRLENGDAGNERDLDGRTPFLWAIQMGHEAIVKMFLDTGKVDVDERDQYGQTPLLWAIRIGREIIVKMLLDTGKVNVDERDQYGQTPLLWAILIGREIIVKMLLDTGKVNVDQRDQGGRTLFLWALQLGRRAVAKVLLDTGKFDVDERDQHGQTPLLWAIQHRCEATILRKTIHHHHHHRRRRRRHHHHHHHHATIEFLVFVGNADVNRTDEHGRTPLLWAIQHGKEEVVELLLDTGKADVDKKDHYGQTPLFWASQYGLRWVVKLLVDTGKAGVNGKDQCGRTPLLLAAHQGHEAVVKLLLDTGKVDVDGKDQHDRTPLSWAAEEGHDRVVKLLMDTGKVDVNRKDQYGQTPLSRAAQRGQEAVVRRLEYS</sequence>